<comment type="similarity">
    <text evidence="2">Belongs to the EBP family.</text>
</comment>
<dbReference type="Gramene" id="Pp3c9_19720V3.1">
    <property type="protein sequence ID" value="Pp3c9_19720V3.1"/>
    <property type="gene ID" value="Pp3c9_19720"/>
</dbReference>
<dbReference type="PANTHER" id="PTHR14207">
    <property type="entry name" value="STEROL ISOMERASE"/>
    <property type="match status" value="1"/>
</dbReference>
<sequence length="219" mass="24224">MEGTEMVPAHPYLPTSLELPGFHPALMSQMYILGTYGGASALVVLAVWLFSGRLRTADRLLMCWFAFSGLTHIILEGYFVFTPNFFTFSKPHLLAEVWKEYSKADSRYAGRDPTVVAVEGITAVLAGPGCLLAVYAIAAKSTYEHTLQVVISIAQLYGDIVYFATVVLAGVEICAPGPVYFWFYFMFMNGIWIVVPLLITIRSWKAINVAFASTKKKIA</sequence>
<keyword evidence="4 13" id="KW-0812">Transmembrane</keyword>
<dbReference type="GO" id="GO:0005783">
    <property type="term" value="C:endoplasmic reticulum"/>
    <property type="evidence" value="ECO:0000318"/>
    <property type="project" value="GO_Central"/>
</dbReference>
<keyword evidence="3" id="KW-0444">Lipid biosynthesis</keyword>
<keyword evidence="10" id="KW-1207">Sterol metabolism</keyword>
<protein>
    <recommendedName>
        <fullName evidence="15">EXPERA domain-containing protein</fullName>
    </recommendedName>
</protein>
<evidence type="ECO:0000256" key="6">
    <source>
        <dbReference type="ARBA" id="ARBA00022989"/>
    </source>
</evidence>
<evidence type="ECO:0000256" key="13">
    <source>
        <dbReference type="PROSITE-ProRule" id="PRU01087"/>
    </source>
</evidence>
<dbReference type="InterPro" id="IPR033118">
    <property type="entry name" value="EXPERA"/>
</dbReference>
<dbReference type="EnsemblPlants" id="Pp3c9_19720V3.2">
    <property type="protein sequence ID" value="Pp3c9_19720V3.2"/>
    <property type="gene ID" value="Pp3c9_19720"/>
</dbReference>
<keyword evidence="9 13" id="KW-0472">Membrane</keyword>
<dbReference type="EMBL" id="ABEU02000009">
    <property type="protein sequence ID" value="PNR48461.1"/>
    <property type="molecule type" value="Genomic_DNA"/>
</dbReference>
<reference evidence="17" key="3">
    <citation type="submission" date="2020-12" db="UniProtKB">
        <authorList>
            <consortium name="EnsemblPlants"/>
        </authorList>
    </citation>
    <scope>IDENTIFICATION</scope>
</reference>
<evidence type="ECO:0000259" key="15">
    <source>
        <dbReference type="PROSITE" id="PS51751"/>
    </source>
</evidence>
<dbReference type="GO" id="GO:0004769">
    <property type="term" value="F:steroid Delta-isomerase activity"/>
    <property type="evidence" value="ECO:0000318"/>
    <property type="project" value="GO_Central"/>
</dbReference>
<keyword evidence="6 13" id="KW-1133">Transmembrane helix</keyword>
<evidence type="ECO:0000313" key="16">
    <source>
        <dbReference type="EMBL" id="PNR48461.1"/>
    </source>
</evidence>
<feature type="transmembrane region" description="Helical" evidence="14">
    <location>
        <begin position="149"/>
        <end position="169"/>
    </location>
</feature>
<proteinExistence type="inferred from homology"/>
<evidence type="ECO:0000256" key="5">
    <source>
        <dbReference type="ARBA" id="ARBA00022955"/>
    </source>
</evidence>
<dbReference type="OrthoDB" id="58557at2759"/>
<dbReference type="GO" id="GO:0016126">
    <property type="term" value="P:sterol biosynthetic process"/>
    <property type="evidence" value="ECO:0000318"/>
    <property type="project" value="GO_Central"/>
</dbReference>
<evidence type="ECO:0000313" key="17">
    <source>
        <dbReference type="EnsemblPlants" id="Pp3c9_19720V3.1"/>
    </source>
</evidence>
<keyword evidence="5" id="KW-0752">Steroid biosynthesis</keyword>
<dbReference type="GeneID" id="112286824"/>
<feature type="transmembrane region" description="Helical" evidence="14">
    <location>
        <begin position="62"/>
        <end position="81"/>
    </location>
</feature>
<keyword evidence="7" id="KW-0756">Sterol biosynthesis</keyword>
<evidence type="ECO:0000313" key="18">
    <source>
        <dbReference type="Proteomes" id="UP000006727"/>
    </source>
</evidence>
<evidence type="ECO:0000256" key="4">
    <source>
        <dbReference type="ARBA" id="ARBA00022692"/>
    </source>
</evidence>
<keyword evidence="8" id="KW-0443">Lipid metabolism</keyword>
<evidence type="ECO:0000256" key="11">
    <source>
        <dbReference type="ARBA" id="ARBA00023221"/>
    </source>
</evidence>
<dbReference type="PROSITE" id="PS51751">
    <property type="entry name" value="EXPERA"/>
    <property type="match status" value="1"/>
</dbReference>
<evidence type="ECO:0000256" key="8">
    <source>
        <dbReference type="ARBA" id="ARBA00023098"/>
    </source>
</evidence>
<dbReference type="Gramene" id="Pp3c9_19720V3.2">
    <property type="protein sequence ID" value="Pp3c9_19720V3.2"/>
    <property type="gene ID" value="Pp3c9_19720"/>
</dbReference>
<dbReference type="Pfam" id="PF05241">
    <property type="entry name" value="EBP"/>
    <property type="match status" value="1"/>
</dbReference>
<feature type="transmembrane region" description="Helical" evidence="14">
    <location>
        <begin position="181"/>
        <end position="201"/>
    </location>
</feature>
<comment type="subcellular location">
    <subcellularLocation>
        <location evidence="1">Membrane</location>
        <topology evidence="1">Multi-pass membrane protein</topology>
    </subcellularLocation>
</comment>
<dbReference type="PaxDb" id="3218-PP1S89_30V6.1"/>
<evidence type="ECO:0000256" key="10">
    <source>
        <dbReference type="ARBA" id="ARBA00023166"/>
    </source>
</evidence>
<feature type="transmembrane region" description="Helical" evidence="14">
    <location>
        <begin position="30"/>
        <end position="50"/>
    </location>
</feature>
<gene>
    <name evidence="17" type="primary">LOC112286824</name>
    <name evidence="16" type="ORF">PHYPA_012937</name>
</gene>
<evidence type="ECO:0000256" key="2">
    <source>
        <dbReference type="ARBA" id="ARBA00008337"/>
    </source>
</evidence>
<evidence type="ECO:0000256" key="7">
    <source>
        <dbReference type="ARBA" id="ARBA00023011"/>
    </source>
</evidence>
<dbReference type="PANTHER" id="PTHR14207:SF0">
    <property type="entry name" value="3-BETA-HYDROXYSTEROID-DELTA(8),DELTA(7)-ISOMERASE"/>
    <property type="match status" value="1"/>
</dbReference>
<keyword evidence="18" id="KW-1185">Reference proteome</keyword>
<evidence type="ECO:0000256" key="3">
    <source>
        <dbReference type="ARBA" id="ARBA00022516"/>
    </source>
</evidence>
<keyword evidence="11" id="KW-0753">Steroid metabolism</keyword>
<dbReference type="STRING" id="3218.A0A2K1K3V6"/>
<dbReference type="GO" id="GO:0047750">
    <property type="term" value="F:cholestenol delta-isomerase activity"/>
    <property type="evidence" value="ECO:0007669"/>
    <property type="project" value="InterPro"/>
</dbReference>
<dbReference type="EnsemblPlants" id="Pp3c9_19720V3.1">
    <property type="protein sequence ID" value="Pp3c9_19720V3.1"/>
    <property type="gene ID" value="Pp3c9_19720"/>
</dbReference>
<name>A0A2K1K3V6_PHYPA</name>
<dbReference type="RefSeq" id="XP_024384899.1">
    <property type="nucleotide sequence ID" value="XM_024529131.2"/>
</dbReference>
<feature type="transmembrane region" description="Helical" evidence="14">
    <location>
        <begin position="115"/>
        <end position="137"/>
    </location>
</feature>
<dbReference type="InterPro" id="IPR007905">
    <property type="entry name" value="EBP"/>
</dbReference>
<reference evidence="16 18" key="1">
    <citation type="journal article" date="2008" name="Science">
        <title>The Physcomitrella genome reveals evolutionary insights into the conquest of land by plants.</title>
        <authorList>
            <person name="Rensing S."/>
            <person name="Lang D."/>
            <person name="Zimmer A."/>
            <person name="Terry A."/>
            <person name="Salamov A."/>
            <person name="Shapiro H."/>
            <person name="Nishiyama T."/>
            <person name="Perroud P.-F."/>
            <person name="Lindquist E."/>
            <person name="Kamisugi Y."/>
            <person name="Tanahashi T."/>
            <person name="Sakakibara K."/>
            <person name="Fujita T."/>
            <person name="Oishi K."/>
            <person name="Shin-I T."/>
            <person name="Kuroki Y."/>
            <person name="Toyoda A."/>
            <person name="Suzuki Y."/>
            <person name="Hashimoto A."/>
            <person name="Yamaguchi K."/>
            <person name="Sugano A."/>
            <person name="Kohara Y."/>
            <person name="Fujiyama A."/>
            <person name="Anterola A."/>
            <person name="Aoki S."/>
            <person name="Ashton N."/>
            <person name="Barbazuk W.B."/>
            <person name="Barker E."/>
            <person name="Bennetzen J."/>
            <person name="Bezanilla M."/>
            <person name="Blankenship R."/>
            <person name="Cho S.H."/>
            <person name="Dutcher S."/>
            <person name="Estelle M."/>
            <person name="Fawcett J.A."/>
            <person name="Gundlach H."/>
            <person name="Hanada K."/>
            <person name="Heyl A."/>
            <person name="Hicks K.A."/>
            <person name="Hugh J."/>
            <person name="Lohr M."/>
            <person name="Mayer K."/>
            <person name="Melkozernov A."/>
            <person name="Murata T."/>
            <person name="Nelson D."/>
            <person name="Pils B."/>
            <person name="Prigge M."/>
            <person name="Reiss B."/>
            <person name="Renner T."/>
            <person name="Rombauts S."/>
            <person name="Rushton P."/>
            <person name="Sanderfoot A."/>
            <person name="Schween G."/>
            <person name="Shiu S.-H."/>
            <person name="Stueber K."/>
            <person name="Theodoulou F.L."/>
            <person name="Tu H."/>
            <person name="Van de Peer Y."/>
            <person name="Verrier P.J."/>
            <person name="Waters E."/>
            <person name="Wood A."/>
            <person name="Yang L."/>
            <person name="Cove D."/>
            <person name="Cuming A."/>
            <person name="Hasebe M."/>
            <person name="Lucas S."/>
            <person name="Mishler D.B."/>
            <person name="Reski R."/>
            <person name="Grigoriev I."/>
            <person name="Quatrano R.S."/>
            <person name="Boore J.L."/>
        </authorList>
    </citation>
    <scope>NUCLEOTIDE SEQUENCE [LARGE SCALE GENOMIC DNA]</scope>
    <source>
        <strain evidence="17 18">cv. Gransden 2004</strain>
    </source>
</reference>
<organism evidence="16">
    <name type="scientific">Physcomitrium patens</name>
    <name type="common">Spreading-leaved earth moss</name>
    <name type="synonym">Physcomitrella patens</name>
    <dbReference type="NCBI Taxonomy" id="3218"/>
    <lineage>
        <taxon>Eukaryota</taxon>
        <taxon>Viridiplantae</taxon>
        <taxon>Streptophyta</taxon>
        <taxon>Embryophyta</taxon>
        <taxon>Bryophyta</taxon>
        <taxon>Bryophytina</taxon>
        <taxon>Bryopsida</taxon>
        <taxon>Funariidae</taxon>
        <taxon>Funariales</taxon>
        <taxon>Funariaceae</taxon>
        <taxon>Physcomitrium</taxon>
    </lineage>
</organism>
<dbReference type="Proteomes" id="UP000006727">
    <property type="component" value="Chromosome 9"/>
</dbReference>
<evidence type="ECO:0000256" key="9">
    <source>
        <dbReference type="ARBA" id="ARBA00023136"/>
    </source>
</evidence>
<evidence type="ECO:0000256" key="12">
    <source>
        <dbReference type="ARBA" id="ARBA00023235"/>
    </source>
</evidence>
<evidence type="ECO:0000256" key="14">
    <source>
        <dbReference type="SAM" id="Phobius"/>
    </source>
</evidence>
<feature type="domain" description="EXPERA" evidence="15">
    <location>
        <begin position="57"/>
        <end position="200"/>
    </location>
</feature>
<reference evidence="16 18" key="2">
    <citation type="journal article" date="2018" name="Plant J.">
        <title>The Physcomitrella patens chromosome-scale assembly reveals moss genome structure and evolution.</title>
        <authorList>
            <person name="Lang D."/>
            <person name="Ullrich K.K."/>
            <person name="Murat F."/>
            <person name="Fuchs J."/>
            <person name="Jenkins J."/>
            <person name="Haas F.B."/>
            <person name="Piednoel M."/>
            <person name="Gundlach H."/>
            <person name="Van Bel M."/>
            <person name="Meyberg R."/>
            <person name="Vives C."/>
            <person name="Morata J."/>
            <person name="Symeonidi A."/>
            <person name="Hiss M."/>
            <person name="Muchero W."/>
            <person name="Kamisugi Y."/>
            <person name="Saleh O."/>
            <person name="Blanc G."/>
            <person name="Decker E.L."/>
            <person name="van Gessel N."/>
            <person name="Grimwood J."/>
            <person name="Hayes R.D."/>
            <person name="Graham S.W."/>
            <person name="Gunter L.E."/>
            <person name="McDaniel S.F."/>
            <person name="Hoernstein S.N.W."/>
            <person name="Larsson A."/>
            <person name="Li F.W."/>
            <person name="Perroud P.F."/>
            <person name="Phillips J."/>
            <person name="Ranjan P."/>
            <person name="Rokshar D.S."/>
            <person name="Rothfels C.J."/>
            <person name="Schneider L."/>
            <person name="Shu S."/>
            <person name="Stevenson D.W."/>
            <person name="Thummler F."/>
            <person name="Tillich M."/>
            <person name="Villarreal Aguilar J.C."/>
            <person name="Widiez T."/>
            <person name="Wong G.K."/>
            <person name="Wymore A."/>
            <person name="Zhang Y."/>
            <person name="Zimmer A.D."/>
            <person name="Quatrano R.S."/>
            <person name="Mayer K.F.X."/>
            <person name="Goodstein D."/>
            <person name="Casacuberta J.M."/>
            <person name="Vandepoele K."/>
            <person name="Reski R."/>
            <person name="Cuming A.C."/>
            <person name="Tuskan G.A."/>
            <person name="Maumus F."/>
            <person name="Salse J."/>
            <person name="Schmutz J."/>
            <person name="Rensing S.A."/>
        </authorList>
    </citation>
    <scope>NUCLEOTIDE SEQUENCE [LARGE SCALE GENOMIC DNA]</scope>
    <source>
        <strain evidence="17 18">cv. Gransden 2004</strain>
    </source>
</reference>
<dbReference type="AlphaFoldDB" id="A0A2K1K3V6"/>
<dbReference type="GO" id="GO:0016020">
    <property type="term" value="C:membrane"/>
    <property type="evidence" value="ECO:0007669"/>
    <property type="project" value="UniProtKB-SubCell"/>
</dbReference>
<evidence type="ECO:0000256" key="1">
    <source>
        <dbReference type="ARBA" id="ARBA00004141"/>
    </source>
</evidence>
<accession>A0A2K1K3V6</accession>
<dbReference type="GO" id="GO:0000247">
    <property type="term" value="F:C-8 sterol isomerase activity"/>
    <property type="evidence" value="ECO:0000318"/>
    <property type="project" value="GO_Central"/>
</dbReference>
<keyword evidence="12" id="KW-0413">Isomerase</keyword>